<organism evidence="2 3">
    <name type="scientific">Occallatibacter riparius</name>
    <dbReference type="NCBI Taxonomy" id="1002689"/>
    <lineage>
        <taxon>Bacteria</taxon>
        <taxon>Pseudomonadati</taxon>
        <taxon>Acidobacteriota</taxon>
        <taxon>Terriglobia</taxon>
        <taxon>Terriglobales</taxon>
        <taxon>Acidobacteriaceae</taxon>
        <taxon>Occallatibacter</taxon>
    </lineage>
</organism>
<dbReference type="KEGG" id="orp:MOP44_03575"/>
<sequence>MIKFLLWCILFVLCWPLALAALVLYPIVWLLLLPFRLVGIAVGGALELVGAIIFLPARVLRAI</sequence>
<gene>
    <name evidence="2" type="ORF">MOP44_03575</name>
</gene>
<dbReference type="Proteomes" id="UP001059380">
    <property type="component" value="Chromosome"/>
</dbReference>
<reference evidence="2" key="1">
    <citation type="submission" date="2021-04" db="EMBL/GenBank/DDBJ databases">
        <title>Phylogenetic analysis of Acidobacteriaceae.</title>
        <authorList>
            <person name="Qiu L."/>
            <person name="Zhang Q."/>
        </authorList>
    </citation>
    <scope>NUCLEOTIDE SEQUENCE</scope>
    <source>
        <strain evidence="2">DSM 25168</strain>
    </source>
</reference>
<keyword evidence="3" id="KW-1185">Reference proteome</keyword>
<dbReference type="RefSeq" id="WP_260794537.1">
    <property type="nucleotide sequence ID" value="NZ_CP093313.1"/>
</dbReference>
<dbReference type="AlphaFoldDB" id="A0A9J7BVJ1"/>
<name>A0A9J7BVJ1_9BACT</name>
<dbReference type="EMBL" id="CP093313">
    <property type="protein sequence ID" value="UWZ85029.1"/>
    <property type="molecule type" value="Genomic_DNA"/>
</dbReference>
<keyword evidence="1" id="KW-1133">Transmembrane helix</keyword>
<evidence type="ECO:0000313" key="3">
    <source>
        <dbReference type="Proteomes" id="UP001059380"/>
    </source>
</evidence>
<protein>
    <submittedName>
        <fullName evidence="2">Uncharacterized protein</fullName>
    </submittedName>
</protein>
<keyword evidence="1" id="KW-0812">Transmembrane</keyword>
<evidence type="ECO:0000256" key="1">
    <source>
        <dbReference type="SAM" id="Phobius"/>
    </source>
</evidence>
<keyword evidence="1" id="KW-0472">Membrane</keyword>
<proteinExistence type="predicted"/>
<feature type="transmembrane region" description="Helical" evidence="1">
    <location>
        <begin position="30"/>
        <end position="55"/>
    </location>
</feature>
<accession>A0A9J7BVJ1</accession>
<evidence type="ECO:0000313" key="2">
    <source>
        <dbReference type="EMBL" id="UWZ85029.1"/>
    </source>
</evidence>